<dbReference type="Gene3D" id="3.40.50.150">
    <property type="entry name" value="Vaccinia Virus protein VP39"/>
    <property type="match status" value="1"/>
</dbReference>
<evidence type="ECO:0000313" key="3">
    <source>
        <dbReference type="Proteomes" id="UP001211907"/>
    </source>
</evidence>
<name>A0AAD5T1Z6_9FUNG</name>
<dbReference type="CDD" id="cd02440">
    <property type="entry name" value="AdoMet_MTases"/>
    <property type="match status" value="1"/>
</dbReference>
<organism evidence="2 3">
    <name type="scientific">Physocladia obscura</name>
    <dbReference type="NCBI Taxonomy" id="109957"/>
    <lineage>
        <taxon>Eukaryota</taxon>
        <taxon>Fungi</taxon>
        <taxon>Fungi incertae sedis</taxon>
        <taxon>Chytridiomycota</taxon>
        <taxon>Chytridiomycota incertae sedis</taxon>
        <taxon>Chytridiomycetes</taxon>
        <taxon>Chytridiales</taxon>
        <taxon>Chytriomycetaceae</taxon>
        <taxon>Physocladia</taxon>
    </lineage>
</organism>
<dbReference type="GO" id="GO:0008168">
    <property type="term" value="F:methyltransferase activity"/>
    <property type="evidence" value="ECO:0007669"/>
    <property type="project" value="TreeGrafter"/>
</dbReference>
<proteinExistence type="predicted"/>
<accession>A0AAD5T1Z6</accession>
<keyword evidence="3" id="KW-1185">Reference proteome</keyword>
<sequence length="359" mass="40678">MGCHQSKIIKIPQNEIFHKEPEPARLHADSGYRNADPAKLQPLNATPQLQQLDIIKATTSSNIDHLQAKVWNPNNPASWEPEMRGYHSVEGSNYPLPSDEIEQHRLETQHYILRAIYQGDIVCPQTKDLIQKAGAKVLDVGCAKGFWLESVRKDYPLAEYHGVDIAETLATETTEYGKINIKFGNVLERLPYDDSTFDYTHQRLIVLGMPKDRFPDALRELIRVTKPGGWIEVVEADAVIYKAGPYSKKFSNALLGAMHARGLDCYAATNLEWYAKEVAANISNQGIKTVHAFHNDNTQLGTLSAKNGKTAFFGMEDWMHKSIGCTREEYRELVENCVAEWAEYKSFWQGCALYFQVKK</sequence>
<protein>
    <recommendedName>
        <fullName evidence="1">Methyltransferase domain-containing protein</fullName>
    </recommendedName>
</protein>
<dbReference type="SUPFAM" id="SSF53335">
    <property type="entry name" value="S-adenosyl-L-methionine-dependent methyltransferases"/>
    <property type="match status" value="1"/>
</dbReference>
<evidence type="ECO:0000259" key="1">
    <source>
        <dbReference type="Pfam" id="PF13649"/>
    </source>
</evidence>
<dbReference type="EMBL" id="JADGJH010000639">
    <property type="protein sequence ID" value="KAJ3124961.1"/>
    <property type="molecule type" value="Genomic_DNA"/>
</dbReference>
<dbReference type="Pfam" id="PF13649">
    <property type="entry name" value="Methyltransf_25"/>
    <property type="match status" value="1"/>
</dbReference>
<reference evidence="2" key="1">
    <citation type="submission" date="2020-05" db="EMBL/GenBank/DDBJ databases">
        <title>Phylogenomic resolution of chytrid fungi.</title>
        <authorList>
            <person name="Stajich J.E."/>
            <person name="Amses K."/>
            <person name="Simmons R."/>
            <person name="Seto K."/>
            <person name="Myers J."/>
            <person name="Bonds A."/>
            <person name="Quandt C.A."/>
            <person name="Barry K."/>
            <person name="Liu P."/>
            <person name="Grigoriev I."/>
            <person name="Longcore J.E."/>
            <person name="James T.Y."/>
        </authorList>
    </citation>
    <scope>NUCLEOTIDE SEQUENCE</scope>
    <source>
        <strain evidence="2">JEL0513</strain>
    </source>
</reference>
<dbReference type="PANTHER" id="PTHR43591:SF105">
    <property type="entry name" value="METHYLTRANSFERASE DOMAIN-CONTAINING PROTEIN-RELATED"/>
    <property type="match status" value="1"/>
</dbReference>
<evidence type="ECO:0000313" key="2">
    <source>
        <dbReference type="EMBL" id="KAJ3124961.1"/>
    </source>
</evidence>
<dbReference type="InterPro" id="IPR029063">
    <property type="entry name" value="SAM-dependent_MTases_sf"/>
</dbReference>
<feature type="domain" description="Methyltransferase" evidence="1">
    <location>
        <begin position="137"/>
        <end position="229"/>
    </location>
</feature>
<dbReference type="Proteomes" id="UP001211907">
    <property type="component" value="Unassembled WGS sequence"/>
</dbReference>
<dbReference type="AlphaFoldDB" id="A0AAD5T1Z6"/>
<comment type="caution">
    <text evidence="2">The sequence shown here is derived from an EMBL/GenBank/DDBJ whole genome shotgun (WGS) entry which is preliminary data.</text>
</comment>
<dbReference type="InterPro" id="IPR041698">
    <property type="entry name" value="Methyltransf_25"/>
</dbReference>
<gene>
    <name evidence="2" type="ORF">HK100_011045</name>
</gene>
<dbReference type="PANTHER" id="PTHR43591">
    <property type="entry name" value="METHYLTRANSFERASE"/>
    <property type="match status" value="1"/>
</dbReference>